<keyword evidence="2" id="KW-0472">Membrane</keyword>
<dbReference type="Proteomes" id="UP000027473">
    <property type="component" value="Unassembled WGS sequence"/>
</dbReference>
<dbReference type="PANTHER" id="PTHR30576:SF20">
    <property type="entry name" value="QUINOVOSAMINEPHOSPHOTRANSFERAE-RELATED"/>
    <property type="match status" value="1"/>
</dbReference>
<dbReference type="InterPro" id="IPR003362">
    <property type="entry name" value="Bact_transf"/>
</dbReference>
<evidence type="ECO:0000259" key="3">
    <source>
        <dbReference type="Pfam" id="PF02397"/>
    </source>
</evidence>
<sequence>MKISIRLFDIFIAIILSCILFIPCIIVGIIIKLDSEGTILYKQLRTGYQERNFYIYKFRTMRPNSDNNGAITIGNDNRITKIGKILRKTKLDEIPQLINILKGEMSFVGFRPDTPEYTQYYKEIEPNYFTIMPGITGKASIYLSNEEELMETIENAKEYYINEIIPQKVKLNEYHLKENNILNYIKVMIETFLKLAIKK</sequence>
<gene>
    <name evidence="4" type="ORF">FUSO3_06060</name>
</gene>
<keyword evidence="2" id="KW-0812">Transmembrane</keyword>
<evidence type="ECO:0000313" key="5">
    <source>
        <dbReference type="Proteomes" id="UP000027473"/>
    </source>
</evidence>
<evidence type="ECO:0000256" key="1">
    <source>
        <dbReference type="ARBA" id="ARBA00006464"/>
    </source>
</evidence>
<name>A0AB73BW64_9FUSO</name>
<protein>
    <recommendedName>
        <fullName evidence="3">Bacterial sugar transferase domain-containing protein</fullName>
    </recommendedName>
</protein>
<proteinExistence type="inferred from homology"/>
<comment type="similarity">
    <text evidence="1">Belongs to the bacterial sugar transferase family.</text>
</comment>
<dbReference type="GO" id="GO:0016780">
    <property type="term" value="F:phosphotransferase activity, for other substituted phosphate groups"/>
    <property type="evidence" value="ECO:0007669"/>
    <property type="project" value="TreeGrafter"/>
</dbReference>
<keyword evidence="2" id="KW-1133">Transmembrane helix</keyword>
<dbReference type="EMBL" id="JAAC01000092">
    <property type="protein sequence ID" value="KDE63205.1"/>
    <property type="molecule type" value="Genomic_DNA"/>
</dbReference>
<feature type="transmembrane region" description="Helical" evidence="2">
    <location>
        <begin position="7"/>
        <end position="31"/>
    </location>
</feature>
<evidence type="ECO:0000313" key="4">
    <source>
        <dbReference type="EMBL" id="KDE63205.1"/>
    </source>
</evidence>
<accession>A0AB73BW64</accession>
<dbReference type="PANTHER" id="PTHR30576">
    <property type="entry name" value="COLANIC BIOSYNTHESIS UDP-GLUCOSE LIPID CARRIER TRANSFERASE"/>
    <property type="match status" value="1"/>
</dbReference>
<dbReference type="AlphaFoldDB" id="A0AB73BW64"/>
<evidence type="ECO:0000256" key="2">
    <source>
        <dbReference type="SAM" id="Phobius"/>
    </source>
</evidence>
<dbReference type="RefSeq" id="WP_035917004.1">
    <property type="nucleotide sequence ID" value="NZ_JAAC01000092.1"/>
</dbReference>
<dbReference type="Pfam" id="PF02397">
    <property type="entry name" value="Bac_transf"/>
    <property type="match status" value="1"/>
</dbReference>
<comment type="caution">
    <text evidence="4">The sequence shown here is derived from an EMBL/GenBank/DDBJ whole genome shotgun (WGS) entry which is preliminary data.</text>
</comment>
<feature type="domain" description="Bacterial sugar transferase" evidence="3">
    <location>
        <begin position="6"/>
        <end position="195"/>
    </location>
</feature>
<reference evidence="4 5" key="1">
    <citation type="submission" date="2014-01" db="EMBL/GenBank/DDBJ databases">
        <title>Comparative genomics of Fusobacterium necrophorum wild isolates.</title>
        <authorList>
            <person name="Kittichotirat W."/>
            <person name="Bumgarner R.E."/>
            <person name="Lawrence P."/>
        </authorList>
    </citation>
    <scope>NUCLEOTIDE SEQUENCE [LARGE SCALE GENOMIC DNA]</scope>
    <source>
        <strain evidence="4 5">BL</strain>
    </source>
</reference>
<organism evidence="4 5">
    <name type="scientific">Fusobacterium necrophorum BL</name>
    <dbReference type="NCBI Taxonomy" id="1441732"/>
    <lineage>
        <taxon>Bacteria</taxon>
        <taxon>Fusobacteriati</taxon>
        <taxon>Fusobacteriota</taxon>
        <taxon>Fusobacteriia</taxon>
        <taxon>Fusobacteriales</taxon>
        <taxon>Fusobacteriaceae</taxon>
        <taxon>Fusobacterium</taxon>
    </lineage>
</organism>